<dbReference type="PANTHER" id="PTHR36427:SF3">
    <property type="entry name" value="LARGE RIBOSOMAL SUBUNIT PROTEIN UL1M"/>
    <property type="match status" value="1"/>
</dbReference>
<accession>A0AAN7PZW3</accession>
<evidence type="ECO:0000256" key="3">
    <source>
        <dbReference type="ARBA" id="ARBA00023274"/>
    </source>
</evidence>
<evidence type="ECO:0008006" key="6">
    <source>
        <dbReference type="Google" id="ProtNLM"/>
    </source>
</evidence>
<dbReference type="CDD" id="cd00403">
    <property type="entry name" value="Ribosomal_L1"/>
    <property type="match status" value="1"/>
</dbReference>
<organism evidence="4 5">
    <name type="scientific">Aquatica leii</name>
    <dbReference type="NCBI Taxonomy" id="1421715"/>
    <lineage>
        <taxon>Eukaryota</taxon>
        <taxon>Metazoa</taxon>
        <taxon>Ecdysozoa</taxon>
        <taxon>Arthropoda</taxon>
        <taxon>Hexapoda</taxon>
        <taxon>Insecta</taxon>
        <taxon>Pterygota</taxon>
        <taxon>Neoptera</taxon>
        <taxon>Endopterygota</taxon>
        <taxon>Coleoptera</taxon>
        <taxon>Polyphaga</taxon>
        <taxon>Elateriformia</taxon>
        <taxon>Elateroidea</taxon>
        <taxon>Lampyridae</taxon>
        <taxon>Luciolinae</taxon>
        <taxon>Aquatica</taxon>
    </lineage>
</organism>
<reference evidence="5" key="1">
    <citation type="submission" date="2023-01" db="EMBL/GenBank/DDBJ databases">
        <title>Key to firefly adult light organ development and bioluminescence: homeobox transcription factors regulate luciferase expression and transportation to peroxisome.</title>
        <authorList>
            <person name="Fu X."/>
        </authorList>
    </citation>
    <scope>NUCLEOTIDE SEQUENCE [LARGE SCALE GENOMIC DNA]</scope>
</reference>
<dbReference type="AlphaFoldDB" id="A0AAN7PZW3"/>
<comment type="caution">
    <text evidence="4">The sequence shown here is derived from an EMBL/GenBank/DDBJ whole genome shotgun (WGS) entry which is preliminary data.</text>
</comment>
<name>A0AAN7PZW3_9COLE</name>
<dbReference type="Proteomes" id="UP001353858">
    <property type="component" value="Unassembled WGS sequence"/>
</dbReference>
<keyword evidence="3" id="KW-0687">Ribonucleoprotein</keyword>
<dbReference type="Gene3D" id="3.40.50.790">
    <property type="match status" value="1"/>
</dbReference>
<dbReference type="Gene3D" id="3.30.190.20">
    <property type="match status" value="1"/>
</dbReference>
<protein>
    <recommendedName>
        <fullName evidence="6">Mitochondrial ribosomal protein L1</fullName>
    </recommendedName>
</protein>
<dbReference type="InterPro" id="IPR023674">
    <property type="entry name" value="Ribosomal_uL1-like"/>
</dbReference>
<dbReference type="PANTHER" id="PTHR36427">
    <property type="entry name" value="54S RIBOSOMAL PROTEIN L1, MITOCHONDRIAL"/>
    <property type="match status" value="1"/>
</dbReference>
<evidence type="ECO:0000256" key="1">
    <source>
        <dbReference type="ARBA" id="ARBA00010531"/>
    </source>
</evidence>
<dbReference type="SUPFAM" id="SSF56808">
    <property type="entry name" value="Ribosomal protein L1"/>
    <property type="match status" value="1"/>
</dbReference>
<dbReference type="EMBL" id="JARPUR010000002">
    <property type="protein sequence ID" value="KAK4881077.1"/>
    <property type="molecule type" value="Genomic_DNA"/>
</dbReference>
<dbReference type="Pfam" id="PF00687">
    <property type="entry name" value="Ribosomal_L1"/>
    <property type="match status" value="1"/>
</dbReference>
<dbReference type="GO" id="GO:1990904">
    <property type="term" value="C:ribonucleoprotein complex"/>
    <property type="evidence" value="ECO:0007669"/>
    <property type="project" value="UniProtKB-KW"/>
</dbReference>
<dbReference type="InterPro" id="IPR016095">
    <property type="entry name" value="Ribosomal_uL1_3-a/b-sand"/>
</dbReference>
<keyword evidence="2" id="KW-0689">Ribosomal protein</keyword>
<dbReference type="InterPro" id="IPR028364">
    <property type="entry name" value="Ribosomal_uL1/biogenesis"/>
</dbReference>
<evidence type="ECO:0000313" key="5">
    <source>
        <dbReference type="Proteomes" id="UP001353858"/>
    </source>
</evidence>
<sequence length="345" mass="39909">MLLLNRIQLILPIFSDGFVLQSRHPILLRNYAARKGTRERKAKKKVKVEVEKVGFIPHNQRNKEKMLLNRPKRKFNDSMLKTPDDDVYIAKYYRWKIYPFSEAIECHRETHHPDMYNKPQANVCINIELNMLGEKKTRFVDNFTRIAPISHKFNHGEERSILVFTKEVVMQDEARSAGAQLAGGIELIKEIQNGNLSLQDFDFIVAHPNILPELVALRGLMKRKFPNPKTGTLELDIPSVVDKFVNGINYSAIKDEYEKDFALIETVIGTLDMNEKHLEENYASLIRDVYKMKPKRSGTFITRCVMLSPPSREKLMIDYSSYVSEVANKEAESDDEDKEVKSMSN</sequence>
<comment type="similarity">
    <text evidence="1">Belongs to the universal ribosomal protein uL1 family.</text>
</comment>
<proteinExistence type="inferred from homology"/>
<dbReference type="GO" id="GO:0005840">
    <property type="term" value="C:ribosome"/>
    <property type="evidence" value="ECO:0007669"/>
    <property type="project" value="UniProtKB-KW"/>
</dbReference>
<gene>
    <name evidence="4" type="ORF">RN001_004396</name>
</gene>
<evidence type="ECO:0000313" key="4">
    <source>
        <dbReference type="EMBL" id="KAK4881077.1"/>
    </source>
</evidence>
<evidence type="ECO:0000256" key="2">
    <source>
        <dbReference type="ARBA" id="ARBA00022980"/>
    </source>
</evidence>
<keyword evidence="5" id="KW-1185">Reference proteome</keyword>